<dbReference type="RefSeq" id="WP_154562396.1">
    <property type="nucleotide sequence ID" value="NZ_VUMG01000002.1"/>
</dbReference>
<gene>
    <name evidence="1" type="ORF">FYJ43_04350</name>
</gene>
<organism evidence="1 2">
    <name type="scientific">Cutibacterium porci</name>
    <dbReference type="NCBI Taxonomy" id="2605781"/>
    <lineage>
        <taxon>Bacteria</taxon>
        <taxon>Bacillati</taxon>
        <taxon>Actinomycetota</taxon>
        <taxon>Actinomycetes</taxon>
        <taxon>Propionibacteriales</taxon>
        <taxon>Propionibacteriaceae</taxon>
        <taxon>Cutibacterium</taxon>
    </lineage>
</organism>
<protein>
    <recommendedName>
        <fullName evidence="3">Minor tail protein</fullName>
    </recommendedName>
</protein>
<name>A0A7K0J698_9ACTN</name>
<reference evidence="1 2" key="1">
    <citation type="submission" date="2019-08" db="EMBL/GenBank/DDBJ databases">
        <title>In-depth cultivation of the pig gut microbiome towards novel bacterial diversity and tailored functional studies.</title>
        <authorList>
            <person name="Wylensek D."/>
            <person name="Hitch T.C.A."/>
            <person name="Clavel T."/>
        </authorList>
    </citation>
    <scope>NUCLEOTIDE SEQUENCE [LARGE SCALE GENOMIC DNA]</scope>
    <source>
        <strain evidence="1 2">WCA-380-WT-3A</strain>
    </source>
</reference>
<evidence type="ECO:0000313" key="1">
    <source>
        <dbReference type="EMBL" id="MSS45288.1"/>
    </source>
</evidence>
<dbReference type="Proteomes" id="UP000466104">
    <property type="component" value="Unassembled WGS sequence"/>
</dbReference>
<dbReference type="EMBL" id="VUMG01000002">
    <property type="protein sequence ID" value="MSS45288.1"/>
    <property type="molecule type" value="Genomic_DNA"/>
</dbReference>
<comment type="caution">
    <text evidence="1">The sequence shown here is derived from an EMBL/GenBank/DDBJ whole genome shotgun (WGS) entry which is preliminary data.</text>
</comment>
<evidence type="ECO:0000313" key="2">
    <source>
        <dbReference type="Proteomes" id="UP000466104"/>
    </source>
</evidence>
<sequence length="274" mass="29772">MSTIITAVWGDTPPHMAITAKNLPSGTAYIRVSRIIGSSEAPVRGAENVIIAGNQGLVTDWDAPLDTNVTYRVLSLNANGGHLENMVASFHTGTIDCDTCWVSNPLDPASALHVDLMAGTDDDTSHDQTVTLSSPGWSTNLPSAIVGVRQLGGKRTLIIRLTGLDTAQQFEDLLRRSITILVRAPAIRHRTGLLYMTAQSVSEHRERDYADNPAHTETTWTITGDEVDPGTLPVIVSPWTYQNLADYARAQSVTTYDGLPSLWTTYLDAQRGIF</sequence>
<keyword evidence="2" id="KW-1185">Reference proteome</keyword>
<dbReference type="AlphaFoldDB" id="A0A7K0J698"/>
<accession>A0A7K0J698</accession>
<proteinExistence type="predicted"/>
<evidence type="ECO:0008006" key="3">
    <source>
        <dbReference type="Google" id="ProtNLM"/>
    </source>
</evidence>